<accession>A0A6L6J2P7</accession>
<dbReference type="OrthoDB" id="6293260at2"/>
<name>A0A6L6J2P7_9RHOB</name>
<keyword evidence="2" id="KW-0808">Transferase</keyword>
<evidence type="ECO:0000313" key="2">
    <source>
        <dbReference type="EMBL" id="MTH76352.1"/>
    </source>
</evidence>
<dbReference type="PANTHER" id="PTHR43792">
    <property type="entry name" value="GNAT FAMILY, PUTATIVE (AFU_ORTHOLOGUE AFUA_3G00765)-RELATED-RELATED"/>
    <property type="match status" value="1"/>
</dbReference>
<keyword evidence="3" id="KW-1185">Reference proteome</keyword>
<dbReference type="InterPro" id="IPR051531">
    <property type="entry name" value="N-acetyltransferase"/>
</dbReference>
<sequence length="174" mass="19197">MVPVLETPRLLLRGHRLDDFTACAAMWADPVVIRHIGGVPSTEEQSWSRLLRYVGHWHHLGFGYWAVTLKEDGRYLGEVGLADYHRDTSPKLTGKPEAGWALVPQAHGKGYATEAVSAALQWADAHIDCAATSTIIAPENAGSIHVAKKVGFSNAVIGRYGEHESLFMERLRRT</sequence>
<dbReference type="Proteomes" id="UP000478183">
    <property type="component" value="Unassembled WGS sequence"/>
</dbReference>
<dbReference type="Pfam" id="PF13302">
    <property type="entry name" value="Acetyltransf_3"/>
    <property type="match status" value="1"/>
</dbReference>
<evidence type="ECO:0000313" key="3">
    <source>
        <dbReference type="Proteomes" id="UP000478183"/>
    </source>
</evidence>
<reference evidence="2 3" key="1">
    <citation type="submission" date="2019-11" db="EMBL/GenBank/DDBJ databases">
        <authorList>
            <person name="Dong K."/>
        </authorList>
    </citation>
    <scope>NUCLEOTIDE SEQUENCE [LARGE SCALE GENOMIC DNA]</scope>
    <source>
        <strain evidence="2 3">NBRC 111993</strain>
    </source>
</reference>
<comment type="caution">
    <text evidence="2">The sequence shown here is derived from an EMBL/GenBank/DDBJ whole genome shotgun (WGS) entry which is preliminary data.</text>
</comment>
<dbReference type="InterPro" id="IPR016181">
    <property type="entry name" value="Acyl_CoA_acyltransferase"/>
</dbReference>
<protein>
    <submittedName>
        <fullName evidence="2">GNAT family N-acetyltransferase</fullName>
    </submittedName>
</protein>
<proteinExistence type="predicted"/>
<dbReference type="Gene3D" id="3.40.630.30">
    <property type="match status" value="1"/>
</dbReference>
<organism evidence="2 3">
    <name type="scientific">Paracoccus aestuariivivens</name>
    <dbReference type="NCBI Taxonomy" id="1820333"/>
    <lineage>
        <taxon>Bacteria</taxon>
        <taxon>Pseudomonadati</taxon>
        <taxon>Pseudomonadota</taxon>
        <taxon>Alphaproteobacteria</taxon>
        <taxon>Rhodobacterales</taxon>
        <taxon>Paracoccaceae</taxon>
        <taxon>Paracoccus</taxon>
    </lineage>
</organism>
<dbReference type="PANTHER" id="PTHR43792:SF16">
    <property type="entry name" value="N-ACETYLTRANSFERASE DOMAIN-CONTAINING PROTEIN"/>
    <property type="match status" value="1"/>
</dbReference>
<dbReference type="GO" id="GO:0016747">
    <property type="term" value="F:acyltransferase activity, transferring groups other than amino-acyl groups"/>
    <property type="evidence" value="ECO:0007669"/>
    <property type="project" value="InterPro"/>
</dbReference>
<gene>
    <name evidence="2" type="ORF">GL286_01260</name>
</gene>
<evidence type="ECO:0000259" key="1">
    <source>
        <dbReference type="PROSITE" id="PS51186"/>
    </source>
</evidence>
<dbReference type="AlphaFoldDB" id="A0A6L6J2P7"/>
<dbReference type="PROSITE" id="PS51186">
    <property type="entry name" value="GNAT"/>
    <property type="match status" value="1"/>
</dbReference>
<dbReference type="EMBL" id="WMIE01000001">
    <property type="protein sequence ID" value="MTH76352.1"/>
    <property type="molecule type" value="Genomic_DNA"/>
</dbReference>
<feature type="domain" description="N-acetyltransferase" evidence="1">
    <location>
        <begin position="10"/>
        <end position="173"/>
    </location>
</feature>
<dbReference type="SUPFAM" id="SSF55729">
    <property type="entry name" value="Acyl-CoA N-acyltransferases (Nat)"/>
    <property type="match status" value="1"/>
</dbReference>
<dbReference type="InterPro" id="IPR000182">
    <property type="entry name" value="GNAT_dom"/>
</dbReference>